<dbReference type="PANTHER" id="PTHR10373">
    <property type="entry name" value="TRANSCRIPTION FACTOR 7 FAMILY MEMBER"/>
    <property type="match status" value="1"/>
</dbReference>
<dbReference type="GO" id="GO:0060070">
    <property type="term" value="P:canonical Wnt signaling pathway"/>
    <property type="evidence" value="ECO:0007669"/>
    <property type="project" value="TreeGrafter"/>
</dbReference>
<evidence type="ECO:0000256" key="6">
    <source>
        <dbReference type="ARBA" id="ARBA00023242"/>
    </source>
</evidence>
<keyword evidence="3 7" id="KW-0238">DNA-binding</keyword>
<dbReference type="PROSITE" id="PS50118">
    <property type="entry name" value="HMG_BOX_2"/>
    <property type="match status" value="1"/>
</dbReference>
<feature type="domain" description="HMG box" evidence="9">
    <location>
        <begin position="516"/>
        <end position="564"/>
    </location>
</feature>
<keyword evidence="6 7" id="KW-0539">Nucleus</keyword>
<feature type="compositionally biased region" description="Polar residues" evidence="8">
    <location>
        <begin position="366"/>
        <end position="383"/>
    </location>
</feature>
<keyword evidence="11" id="KW-1185">Reference proteome</keyword>
<accession>A0AAV6PAN7</accession>
<keyword evidence="5" id="KW-0804">Transcription</keyword>
<evidence type="ECO:0000256" key="2">
    <source>
        <dbReference type="ARBA" id="ARBA00023015"/>
    </source>
</evidence>
<feature type="compositionally biased region" description="Polar residues" evidence="8">
    <location>
        <begin position="227"/>
        <end position="243"/>
    </location>
</feature>
<reference evidence="10 11" key="1">
    <citation type="journal article" date="2021" name="Sci. Rep.">
        <title>Chromosome anchoring in Senegalese sole (Solea senegalensis) reveals sex-associated markers and genome rearrangements in flatfish.</title>
        <authorList>
            <person name="Guerrero-Cozar I."/>
            <person name="Gomez-Garrido J."/>
            <person name="Berbel C."/>
            <person name="Martinez-Blanch J.F."/>
            <person name="Alioto T."/>
            <person name="Claros M.G."/>
            <person name="Gagnaire P.A."/>
            <person name="Manchado M."/>
        </authorList>
    </citation>
    <scope>NUCLEOTIDE SEQUENCE [LARGE SCALE GENOMIC DNA]</scope>
    <source>
        <strain evidence="10">Sse05_10M</strain>
    </source>
</reference>
<dbReference type="InterPro" id="IPR009071">
    <property type="entry name" value="HMG_box_dom"/>
</dbReference>
<sequence>MQSMDPRNDLELIIQRMSGGELPDIDFEERSTANQNRVGRELHASMQVMDLSEDLELISQRILKGELPDIDIKVLRKILGESPNPLPPPNVPAATGISSQPWAVGSGSSGSKTLGAAPSSLHQPLMSAAEQAASTLCQQLLHSRAAVQSGGHQNGQGQDLTTANKSLTKLEKELGASLQGMDLREDMELITPMMLKVEMPDIDFDVLRTILEESPNPLAPPNVPAATGSNGQPKAVRSGSSGSKPLGAASPSLHQPLMSAAEQAASTLCQQLLHSQAILQSRVHQNGQTGSHGLGQDLGTTHPTLSRLETELGASMQAMDLHEDLELITHRILKGELPDVDFEVLRKILGESPNPLPPPNVPAETGFNSQPQSVGSESTGSKTLGAASSSLHQPLMCAAEQAASNLCQQPLHIQTIMQSGGHQNGQAGAHGQGQFLPYQHPVYHPPGIDPSFLSLRLNNGVLQMPAIGVVNGEVVYGVPPDVKLTSYVNLLPPSQNNIMANKRRCGSSEDDGRPYVKKPPNAFMLFMRENRAKWKSISKEDRAKYKEKAEKEKLLHIMRFPDWSCKDNYGKKRRRIRKKVPNITIASPSDPDINQTVVMETSAADLSDDTSV</sequence>
<dbReference type="Proteomes" id="UP000693946">
    <property type="component" value="Unassembled WGS sequence"/>
</dbReference>
<comment type="subcellular location">
    <subcellularLocation>
        <location evidence="1">Nucleus</location>
    </subcellularLocation>
</comment>
<dbReference type="PANTHER" id="PTHR10373:SF38">
    <property type="entry name" value="PROTEIN PANGOLIN, ISOFORM J"/>
    <property type="match status" value="1"/>
</dbReference>
<evidence type="ECO:0000256" key="7">
    <source>
        <dbReference type="PROSITE-ProRule" id="PRU00267"/>
    </source>
</evidence>
<evidence type="ECO:0000259" key="9">
    <source>
        <dbReference type="PROSITE" id="PS50118"/>
    </source>
</evidence>
<dbReference type="GO" id="GO:1990907">
    <property type="term" value="C:beta-catenin-TCF complex"/>
    <property type="evidence" value="ECO:0007669"/>
    <property type="project" value="TreeGrafter"/>
</dbReference>
<dbReference type="AlphaFoldDB" id="A0AAV6PAN7"/>
<evidence type="ECO:0000256" key="8">
    <source>
        <dbReference type="SAM" id="MobiDB-lite"/>
    </source>
</evidence>
<evidence type="ECO:0000256" key="3">
    <source>
        <dbReference type="ARBA" id="ARBA00023125"/>
    </source>
</evidence>
<gene>
    <name evidence="10" type="ORF">JOB18_010655</name>
</gene>
<dbReference type="InterPro" id="IPR024940">
    <property type="entry name" value="TCF/LEF"/>
</dbReference>
<keyword evidence="2" id="KW-0805">Transcription regulation</keyword>
<evidence type="ECO:0000313" key="11">
    <source>
        <dbReference type="Proteomes" id="UP000693946"/>
    </source>
</evidence>
<name>A0AAV6PAN7_SOLSE</name>
<feature type="region of interest" description="Disordered" evidence="8">
    <location>
        <begin position="352"/>
        <end position="383"/>
    </location>
</feature>
<evidence type="ECO:0000256" key="5">
    <source>
        <dbReference type="ARBA" id="ARBA00023163"/>
    </source>
</evidence>
<dbReference type="SMART" id="SM00398">
    <property type="entry name" value="HMG"/>
    <property type="match status" value="1"/>
</dbReference>
<dbReference type="GO" id="GO:0000978">
    <property type="term" value="F:RNA polymerase II cis-regulatory region sequence-specific DNA binding"/>
    <property type="evidence" value="ECO:0007669"/>
    <property type="project" value="TreeGrafter"/>
</dbReference>
<evidence type="ECO:0000256" key="1">
    <source>
        <dbReference type="ARBA" id="ARBA00004123"/>
    </source>
</evidence>
<evidence type="ECO:0000313" key="10">
    <source>
        <dbReference type="EMBL" id="KAG7453627.1"/>
    </source>
</evidence>
<keyword evidence="4" id="KW-0010">Activator</keyword>
<feature type="region of interest" description="Disordered" evidence="8">
    <location>
        <begin position="215"/>
        <end position="252"/>
    </location>
</feature>
<comment type="caution">
    <text evidence="10">The sequence shown here is derived from an EMBL/GenBank/DDBJ whole genome shotgun (WGS) entry which is preliminary data.</text>
</comment>
<feature type="DNA-binding region" description="HMG box" evidence="7">
    <location>
        <begin position="516"/>
        <end position="564"/>
    </location>
</feature>
<dbReference type="GO" id="GO:0000785">
    <property type="term" value="C:chromatin"/>
    <property type="evidence" value="ECO:0007669"/>
    <property type="project" value="TreeGrafter"/>
</dbReference>
<evidence type="ECO:0000256" key="4">
    <source>
        <dbReference type="ARBA" id="ARBA00023159"/>
    </source>
</evidence>
<organism evidence="10 11">
    <name type="scientific">Solea senegalensis</name>
    <name type="common">Senegalese sole</name>
    <dbReference type="NCBI Taxonomy" id="28829"/>
    <lineage>
        <taxon>Eukaryota</taxon>
        <taxon>Metazoa</taxon>
        <taxon>Chordata</taxon>
        <taxon>Craniata</taxon>
        <taxon>Vertebrata</taxon>
        <taxon>Euteleostomi</taxon>
        <taxon>Actinopterygii</taxon>
        <taxon>Neopterygii</taxon>
        <taxon>Teleostei</taxon>
        <taxon>Neoteleostei</taxon>
        <taxon>Acanthomorphata</taxon>
        <taxon>Carangaria</taxon>
        <taxon>Pleuronectiformes</taxon>
        <taxon>Pleuronectoidei</taxon>
        <taxon>Soleidae</taxon>
        <taxon>Solea</taxon>
    </lineage>
</organism>
<dbReference type="EMBL" id="JAGKHQ010001818">
    <property type="protein sequence ID" value="KAG7453627.1"/>
    <property type="molecule type" value="Genomic_DNA"/>
</dbReference>
<proteinExistence type="predicted"/>
<feature type="region of interest" description="Disordered" evidence="8">
    <location>
        <begin position="81"/>
        <end position="117"/>
    </location>
</feature>
<protein>
    <recommendedName>
        <fullName evidence="9">HMG box domain-containing protein</fullName>
    </recommendedName>
</protein>
<dbReference type="GO" id="GO:0000981">
    <property type="term" value="F:DNA-binding transcription factor activity, RNA polymerase II-specific"/>
    <property type="evidence" value="ECO:0007669"/>
    <property type="project" value="TreeGrafter"/>
</dbReference>